<name>A0A915JTB5_ROMCU</name>
<accession>A0A915JTB5</accession>
<reference evidence="2" key="1">
    <citation type="submission" date="2022-11" db="UniProtKB">
        <authorList>
            <consortium name="WormBaseParasite"/>
        </authorList>
    </citation>
    <scope>IDENTIFICATION</scope>
</reference>
<proteinExistence type="predicted"/>
<keyword evidence="1" id="KW-1185">Reference proteome</keyword>
<sequence>MVPKPQPFSTPNETGIQWNRLTVYKIWALKDGLFNTTFVLLGKAGKIFVYKLSLEALALISFMIR</sequence>
<protein>
    <submittedName>
        <fullName evidence="2">Uncharacterized protein</fullName>
    </submittedName>
</protein>
<dbReference type="AlphaFoldDB" id="A0A915JTB5"/>
<dbReference type="WBParaSite" id="nRc.2.0.1.t29496-RA">
    <property type="protein sequence ID" value="nRc.2.0.1.t29496-RA"/>
    <property type="gene ID" value="nRc.2.0.1.g29496"/>
</dbReference>
<organism evidence="1 2">
    <name type="scientific">Romanomermis culicivorax</name>
    <name type="common">Nematode worm</name>
    <dbReference type="NCBI Taxonomy" id="13658"/>
    <lineage>
        <taxon>Eukaryota</taxon>
        <taxon>Metazoa</taxon>
        <taxon>Ecdysozoa</taxon>
        <taxon>Nematoda</taxon>
        <taxon>Enoplea</taxon>
        <taxon>Dorylaimia</taxon>
        <taxon>Mermithida</taxon>
        <taxon>Mermithoidea</taxon>
        <taxon>Mermithidae</taxon>
        <taxon>Romanomermis</taxon>
    </lineage>
</organism>
<dbReference type="Proteomes" id="UP000887565">
    <property type="component" value="Unplaced"/>
</dbReference>
<evidence type="ECO:0000313" key="1">
    <source>
        <dbReference type="Proteomes" id="UP000887565"/>
    </source>
</evidence>
<evidence type="ECO:0000313" key="2">
    <source>
        <dbReference type="WBParaSite" id="nRc.2.0.1.t29496-RA"/>
    </source>
</evidence>